<feature type="chain" id="PRO_5036319001" evidence="1">
    <location>
        <begin position="27"/>
        <end position="130"/>
    </location>
</feature>
<accession>A0A2K1JVL1</accession>
<dbReference type="InterPro" id="IPR052965">
    <property type="entry name" value="Pigment-catalase-like"/>
</dbReference>
<gene>
    <name evidence="2" type="ORF">PHYPA_015340</name>
</gene>
<protein>
    <submittedName>
        <fullName evidence="2 3">Uncharacterized protein</fullName>
    </submittedName>
</protein>
<dbReference type="InParanoid" id="A0A2K1JVL1"/>
<reference evidence="2 4" key="1">
    <citation type="journal article" date="2008" name="Science">
        <title>The Physcomitrella genome reveals evolutionary insights into the conquest of land by plants.</title>
        <authorList>
            <person name="Rensing S."/>
            <person name="Lang D."/>
            <person name="Zimmer A."/>
            <person name="Terry A."/>
            <person name="Salamov A."/>
            <person name="Shapiro H."/>
            <person name="Nishiyama T."/>
            <person name="Perroud P.-F."/>
            <person name="Lindquist E."/>
            <person name="Kamisugi Y."/>
            <person name="Tanahashi T."/>
            <person name="Sakakibara K."/>
            <person name="Fujita T."/>
            <person name="Oishi K."/>
            <person name="Shin-I T."/>
            <person name="Kuroki Y."/>
            <person name="Toyoda A."/>
            <person name="Suzuki Y."/>
            <person name="Hashimoto A."/>
            <person name="Yamaguchi K."/>
            <person name="Sugano A."/>
            <person name="Kohara Y."/>
            <person name="Fujiyama A."/>
            <person name="Anterola A."/>
            <person name="Aoki S."/>
            <person name="Ashton N."/>
            <person name="Barbazuk W.B."/>
            <person name="Barker E."/>
            <person name="Bennetzen J."/>
            <person name="Bezanilla M."/>
            <person name="Blankenship R."/>
            <person name="Cho S.H."/>
            <person name="Dutcher S."/>
            <person name="Estelle M."/>
            <person name="Fawcett J.A."/>
            <person name="Gundlach H."/>
            <person name="Hanada K."/>
            <person name="Heyl A."/>
            <person name="Hicks K.A."/>
            <person name="Hugh J."/>
            <person name="Lohr M."/>
            <person name="Mayer K."/>
            <person name="Melkozernov A."/>
            <person name="Murata T."/>
            <person name="Nelson D."/>
            <person name="Pils B."/>
            <person name="Prigge M."/>
            <person name="Reiss B."/>
            <person name="Renner T."/>
            <person name="Rombauts S."/>
            <person name="Rushton P."/>
            <person name="Sanderfoot A."/>
            <person name="Schween G."/>
            <person name="Shiu S.-H."/>
            <person name="Stueber K."/>
            <person name="Theodoulou F.L."/>
            <person name="Tu H."/>
            <person name="Van de Peer Y."/>
            <person name="Verrier P.J."/>
            <person name="Waters E."/>
            <person name="Wood A."/>
            <person name="Yang L."/>
            <person name="Cove D."/>
            <person name="Cuming A."/>
            <person name="Hasebe M."/>
            <person name="Lucas S."/>
            <person name="Mishler D.B."/>
            <person name="Reski R."/>
            <person name="Grigoriev I."/>
            <person name="Quatrano R.S."/>
            <person name="Boore J.L."/>
        </authorList>
    </citation>
    <scope>NUCLEOTIDE SEQUENCE [LARGE SCALE GENOMIC DNA]</scope>
    <source>
        <strain evidence="3 4">cv. Gransden 2004</strain>
    </source>
</reference>
<keyword evidence="4" id="KW-1185">Reference proteome</keyword>
<name>A0A2K1JVL1_PHYPA</name>
<evidence type="ECO:0000313" key="2">
    <source>
        <dbReference type="EMBL" id="PNR45569.1"/>
    </source>
</evidence>
<sequence length="130" mass="14202">MSFHREFVIALCVYSLLGVLAAAAAAAPGGKDDLDVGGLNIDYMYRPGNESTVLDKELTQIALNLEYLEAEYFLWGAYGFGHDVVAPYLVDGGPPPIGAQKANLDPYYTDLFIQMGLQEVGHIRCFKIDP</sequence>
<evidence type="ECO:0000313" key="3">
    <source>
        <dbReference type="EnsemblPlants" id="PAC:32958588.CDS.1"/>
    </source>
</evidence>
<evidence type="ECO:0000256" key="1">
    <source>
        <dbReference type="SAM" id="SignalP"/>
    </source>
</evidence>
<dbReference type="PANTHER" id="PTHR31694:SF26">
    <property type="entry name" value="OS05G0151100 PROTEIN"/>
    <property type="match status" value="1"/>
</dbReference>
<reference evidence="2 4" key="2">
    <citation type="journal article" date="2018" name="Plant J.">
        <title>The Physcomitrella patens chromosome-scale assembly reveals moss genome structure and evolution.</title>
        <authorList>
            <person name="Lang D."/>
            <person name="Ullrich K.K."/>
            <person name="Murat F."/>
            <person name="Fuchs J."/>
            <person name="Jenkins J."/>
            <person name="Haas F.B."/>
            <person name="Piednoel M."/>
            <person name="Gundlach H."/>
            <person name="Van Bel M."/>
            <person name="Meyberg R."/>
            <person name="Vives C."/>
            <person name="Morata J."/>
            <person name="Symeonidi A."/>
            <person name="Hiss M."/>
            <person name="Muchero W."/>
            <person name="Kamisugi Y."/>
            <person name="Saleh O."/>
            <person name="Blanc G."/>
            <person name="Decker E.L."/>
            <person name="van Gessel N."/>
            <person name="Grimwood J."/>
            <person name="Hayes R.D."/>
            <person name="Graham S.W."/>
            <person name="Gunter L.E."/>
            <person name="McDaniel S.F."/>
            <person name="Hoernstein S.N.W."/>
            <person name="Larsson A."/>
            <person name="Li F.W."/>
            <person name="Perroud P.F."/>
            <person name="Phillips J."/>
            <person name="Ranjan P."/>
            <person name="Rokshar D.S."/>
            <person name="Rothfels C.J."/>
            <person name="Schneider L."/>
            <person name="Shu S."/>
            <person name="Stevenson D.W."/>
            <person name="Thummler F."/>
            <person name="Tillich M."/>
            <person name="Villarreal Aguilar J.C."/>
            <person name="Widiez T."/>
            <person name="Wong G.K."/>
            <person name="Wymore A."/>
            <person name="Zhang Y."/>
            <person name="Zimmer A.D."/>
            <person name="Quatrano R.S."/>
            <person name="Mayer K.F.X."/>
            <person name="Goodstein D."/>
            <person name="Casacuberta J.M."/>
            <person name="Vandepoele K."/>
            <person name="Reski R."/>
            <person name="Cuming A.C."/>
            <person name="Tuskan G.A."/>
            <person name="Maumus F."/>
            <person name="Salse J."/>
            <person name="Schmutz J."/>
            <person name="Rensing S.A."/>
        </authorList>
    </citation>
    <scope>NUCLEOTIDE SEQUENCE [LARGE SCALE GENOMIC DNA]</scope>
    <source>
        <strain evidence="3 4">cv. Gransden 2004</strain>
    </source>
</reference>
<reference evidence="3" key="3">
    <citation type="submission" date="2020-12" db="UniProtKB">
        <authorList>
            <consortium name="EnsemblPlants"/>
        </authorList>
    </citation>
    <scope>IDENTIFICATION</scope>
</reference>
<dbReference type="PANTHER" id="PTHR31694">
    <property type="entry name" value="DESICCATION-LIKE PROTEIN"/>
    <property type="match status" value="1"/>
</dbReference>
<feature type="signal peptide" evidence="1">
    <location>
        <begin position="1"/>
        <end position="26"/>
    </location>
</feature>
<dbReference type="Pfam" id="PF13668">
    <property type="entry name" value="Ferritin_2"/>
    <property type="match status" value="1"/>
</dbReference>
<dbReference type="Proteomes" id="UP000006727">
    <property type="component" value="Chromosome 11"/>
</dbReference>
<keyword evidence="1" id="KW-0732">Signal</keyword>
<organism evidence="2">
    <name type="scientific">Physcomitrium patens</name>
    <name type="common">Spreading-leaved earth moss</name>
    <name type="synonym">Physcomitrella patens</name>
    <dbReference type="NCBI Taxonomy" id="3218"/>
    <lineage>
        <taxon>Eukaryota</taxon>
        <taxon>Viridiplantae</taxon>
        <taxon>Streptophyta</taxon>
        <taxon>Embryophyta</taxon>
        <taxon>Bryophyta</taxon>
        <taxon>Bryophytina</taxon>
        <taxon>Bryopsida</taxon>
        <taxon>Funariidae</taxon>
        <taxon>Funariales</taxon>
        <taxon>Funariaceae</taxon>
        <taxon>Physcomitrium</taxon>
    </lineage>
</organism>
<evidence type="ECO:0000313" key="4">
    <source>
        <dbReference type="Proteomes" id="UP000006727"/>
    </source>
</evidence>
<dbReference type="EMBL" id="ABEU02000011">
    <property type="protein sequence ID" value="PNR45569.1"/>
    <property type="molecule type" value="Genomic_DNA"/>
</dbReference>
<proteinExistence type="predicted"/>
<dbReference type="Gramene" id="Pp3c11_21550V3.1">
    <property type="protein sequence ID" value="PAC:32958588.CDS.1"/>
    <property type="gene ID" value="Pp3c11_21550"/>
</dbReference>
<dbReference type="AlphaFoldDB" id="A0A2K1JVL1"/>
<dbReference type="EnsemblPlants" id="Pp3c11_21550V3.1">
    <property type="protein sequence ID" value="PAC:32958588.CDS.1"/>
    <property type="gene ID" value="Pp3c11_21550"/>
</dbReference>